<keyword evidence="3" id="KW-1185">Reference proteome</keyword>
<feature type="compositionally biased region" description="Basic and acidic residues" evidence="1">
    <location>
        <begin position="15"/>
        <end position="29"/>
    </location>
</feature>
<dbReference type="Proteomes" id="UP001430584">
    <property type="component" value="Unassembled WGS sequence"/>
</dbReference>
<evidence type="ECO:0000313" key="2">
    <source>
        <dbReference type="EMBL" id="KAL0261984.1"/>
    </source>
</evidence>
<accession>A0ABR3CR65</accession>
<name>A0ABR3CR65_9PEZI</name>
<comment type="caution">
    <text evidence="2">The sequence shown here is derived from an EMBL/GenBank/DDBJ whole genome shotgun (WGS) entry which is preliminary data.</text>
</comment>
<feature type="region of interest" description="Disordered" evidence="1">
    <location>
        <begin position="147"/>
        <end position="168"/>
    </location>
</feature>
<dbReference type="EMBL" id="JAJVCZ030000003">
    <property type="protein sequence ID" value="KAL0261984.1"/>
    <property type="molecule type" value="Genomic_DNA"/>
</dbReference>
<evidence type="ECO:0000313" key="3">
    <source>
        <dbReference type="Proteomes" id="UP001430584"/>
    </source>
</evidence>
<reference evidence="2 3" key="1">
    <citation type="submission" date="2024-02" db="EMBL/GenBank/DDBJ databases">
        <title>De novo assembly and annotation of 12 fungi associated with fruit tree decline syndrome in Ontario, Canada.</title>
        <authorList>
            <person name="Sulman M."/>
            <person name="Ellouze W."/>
            <person name="Ilyukhin E."/>
        </authorList>
    </citation>
    <scope>NUCLEOTIDE SEQUENCE [LARGE SCALE GENOMIC DNA]</scope>
    <source>
        <strain evidence="2 3">FDS-637</strain>
    </source>
</reference>
<sequence>MDQQTVFSWLQPDSQNDHFEFPRSNEVHNPHQTTSYGPQTTLNLPNSIFNLSLMDNYFENSTSAQNESDNNTLEFGDPTFAQLTGSYLPLLTEDIQDNLHLPGIGPLDELMSSTDGPPKLVANMNEHPQHWSQAQPTPFPNCISLEIRPQDSGNSDIEPQDVMDLDVA</sequence>
<evidence type="ECO:0000256" key="1">
    <source>
        <dbReference type="SAM" id="MobiDB-lite"/>
    </source>
</evidence>
<dbReference type="GeneID" id="92007504"/>
<dbReference type="RefSeq" id="XP_066635013.1">
    <property type="nucleotide sequence ID" value="XM_066774894.1"/>
</dbReference>
<protein>
    <submittedName>
        <fullName evidence="2">Uncharacterized protein</fullName>
    </submittedName>
</protein>
<gene>
    <name evidence="2" type="ORF">SLS55_003419</name>
</gene>
<feature type="region of interest" description="Disordered" evidence="1">
    <location>
        <begin position="12"/>
        <end position="40"/>
    </location>
</feature>
<organism evidence="2 3">
    <name type="scientific">Diplodia seriata</name>
    <dbReference type="NCBI Taxonomy" id="420778"/>
    <lineage>
        <taxon>Eukaryota</taxon>
        <taxon>Fungi</taxon>
        <taxon>Dikarya</taxon>
        <taxon>Ascomycota</taxon>
        <taxon>Pezizomycotina</taxon>
        <taxon>Dothideomycetes</taxon>
        <taxon>Dothideomycetes incertae sedis</taxon>
        <taxon>Botryosphaeriales</taxon>
        <taxon>Botryosphaeriaceae</taxon>
        <taxon>Diplodia</taxon>
    </lineage>
</organism>
<proteinExistence type="predicted"/>
<feature type="compositionally biased region" description="Acidic residues" evidence="1">
    <location>
        <begin position="158"/>
        <end position="168"/>
    </location>
</feature>
<feature type="compositionally biased region" description="Polar residues" evidence="1">
    <location>
        <begin position="30"/>
        <end position="40"/>
    </location>
</feature>